<accession>E3MPH2</accession>
<dbReference type="HOGENOM" id="CLU_3070713_0_0_1"/>
<gene>
    <name evidence="1" type="ORF">CRE_08388</name>
</gene>
<dbReference type="Proteomes" id="UP000008281">
    <property type="component" value="Unassembled WGS sequence"/>
</dbReference>
<name>E3MPH2_CAERE</name>
<evidence type="ECO:0000313" key="1">
    <source>
        <dbReference type="EMBL" id="EFP06467.1"/>
    </source>
</evidence>
<dbReference type="InParanoid" id="E3MPH2"/>
<reference evidence="1" key="1">
    <citation type="submission" date="2007-07" db="EMBL/GenBank/DDBJ databases">
        <title>PCAP assembly of the Caenorhabditis remanei genome.</title>
        <authorList>
            <consortium name="The Caenorhabditis remanei Sequencing Consortium"/>
            <person name="Wilson R.K."/>
        </authorList>
    </citation>
    <scope>NUCLEOTIDE SEQUENCE [LARGE SCALE GENOMIC DNA]</scope>
    <source>
        <strain evidence="1">PB4641</strain>
    </source>
</reference>
<proteinExistence type="predicted"/>
<sequence>MQKYHKFAPGTFDCSEAHHFRSKVENKLVSVKLTRDYFMMFVWKNDELTSASS</sequence>
<dbReference type="OrthoDB" id="5883982at2759"/>
<protein>
    <submittedName>
        <fullName evidence="1">Uncharacterized protein</fullName>
    </submittedName>
</protein>
<evidence type="ECO:0000313" key="2">
    <source>
        <dbReference type="Proteomes" id="UP000008281"/>
    </source>
</evidence>
<keyword evidence="2" id="KW-1185">Reference proteome</keyword>
<organism evidence="2">
    <name type="scientific">Caenorhabditis remanei</name>
    <name type="common">Caenorhabditis vulgaris</name>
    <dbReference type="NCBI Taxonomy" id="31234"/>
    <lineage>
        <taxon>Eukaryota</taxon>
        <taxon>Metazoa</taxon>
        <taxon>Ecdysozoa</taxon>
        <taxon>Nematoda</taxon>
        <taxon>Chromadorea</taxon>
        <taxon>Rhabditida</taxon>
        <taxon>Rhabditina</taxon>
        <taxon>Rhabditomorpha</taxon>
        <taxon>Rhabditoidea</taxon>
        <taxon>Rhabditidae</taxon>
        <taxon>Peloderinae</taxon>
        <taxon>Caenorhabditis</taxon>
    </lineage>
</organism>
<dbReference type="EMBL" id="DS268463">
    <property type="protein sequence ID" value="EFP06467.1"/>
    <property type="molecule type" value="Genomic_DNA"/>
</dbReference>
<dbReference type="AlphaFoldDB" id="E3MPH2"/>